<dbReference type="CDD" id="cd02440">
    <property type="entry name" value="AdoMet_MTases"/>
    <property type="match status" value="1"/>
</dbReference>
<protein>
    <submittedName>
        <fullName evidence="2">Methyltransferase family protein</fullName>
    </submittedName>
</protein>
<evidence type="ECO:0000259" key="1">
    <source>
        <dbReference type="Pfam" id="PF08241"/>
    </source>
</evidence>
<dbReference type="GO" id="GO:0032259">
    <property type="term" value="P:methylation"/>
    <property type="evidence" value="ECO:0007669"/>
    <property type="project" value="UniProtKB-KW"/>
</dbReference>
<keyword evidence="2" id="KW-0489">Methyltransferase</keyword>
<name>A0A4V2PHR9_PSEEN</name>
<gene>
    <name evidence="2" type="ORF">EV378_5807</name>
</gene>
<dbReference type="Gene3D" id="3.40.50.150">
    <property type="entry name" value="Vaccinia Virus protein VP39"/>
    <property type="match status" value="1"/>
</dbReference>
<accession>A0A4V2PHR9</accession>
<keyword evidence="2" id="KW-0808">Transferase</keyword>
<evidence type="ECO:0000313" key="3">
    <source>
        <dbReference type="Proteomes" id="UP000295560"/>
    </source>
</evidence>
<dbReference type="PANTHER" id="PTHR45277:SF1">
    <property type="entry name" value="EXPRESSED PROTEIN"/>
    <property type="match status" value="1"/>
</dbReference>
<evidence type="ECO:0000313" key="2">
    <source>
        <dbReference type="EMBL" id="TCK21816.1"/>
    </source>
</evidence>
<feature type="domain" description="Methyltransferase type 11" evidence="1">
    <location>
        <begin position="66"/>
        <end position="173"/>
    </location>
</feature>
<comment type="caution">
    <text evidence="2">The sequence shown here is derived from an EMBL/GenBank/DDBJ whole genome shotgun (WGS) entry which is preliminary data.</text>
</comment>
<dbReference type="GO" id="GO:0008757">
    <property type="term" value="F:S-adenosylmethionine-dependent methyltransferase activity"/>
    <property type="evidence" value="ECO:0007669"/>
    <property type="project" value="InterPro"/>
</dbReference>
<dbReference type="AlphaFoldDB" id="A0A4V2PHR9"/>
<organism evidence="2 3">
    <name type="scientific">Pseudonocardia endophytica</name>
    <dbReference type="NCBI Taxonomy" id="401976"/>
    <lineage>
        <taxon>Bacteria</taxon>
        <taxon>Bacillati</taxon>
        <taxon>Actinomycetota</taxon>
        <taxon>Actinomycetes</taxon>
        <taxon>Pseudonocardiales</taxon>
        <taxon>Pseudonocardiaceae</taxon>
        <taxon>Pseudonocardia</taxon>
    </lineage>
</organism>
<sequence>MPGVFAAVGLVGVVLGIVLGDWGFLVPGVLFLGFAASYLYTTRRGKFAVWSDVLDGLDLRGDERLLDVGCGRGAVLLLAAERLPTGRAVGVDLWRSADQSGNAEEATRANAEAEGVADRIELHTGDMTSLPFADGEFSVVVSSLAVHNIPSADGRQAAMDEIVRVLAPGGRLAVADFRHTGDYAARLTERGLAPQRRGMGWRFWYGGPWAGTSLVTATRPG</sequence>
<dbReference type="PANTHER" id="PTHR45277">
    <property type="entry name" value="EXPRESSED PROTEIN"/>
    <property type="match status" value="1"/>
</dbReference>
<dbReference type="SUPFAM" id="SSF53335">
    <property type="entry name" value="S-adenosyl-L-methionine-dependent methyltransferases"/>
    <property type="match status" value="1"/>
</dbReference>
<reference evidence="2 3" key="1">
    <citation type="submission" date="2019-03" db="EMBL/GenBank/DDBJ databases">
        <title>Sequencing the genomes of 1000 actinobacteria strains.</title>
        <authorList>
            <person name="Klenk H.-P."/>
        </authorList>
    </citation>
    <scope>NUCLEOTIDE SEQUENCE [LARGE SCALE GENOMIC DNA]</scope>
    <source>
        <strain evidence="2 3">DSM 44969</strain>
    </source>
</reference>
<proteinExistence type="predicted"/>
<dbReference type="Proteomes" id="UP000295560">
    <property type="component" value="Unassembled WGS sequence"/>
</dbReference>
<dbReference type="InterPro" id="IPR013216">
    <property type="entry name" value="Methyltransf_11"/>
</dbReference>
<dbReference type="EMBL" id="SMFZ01000002">
    <property type="protein sequence ID" value="TCK21816.1"/>
    <property type="molecule type" value="Genomic_DNA"/>
</dbReference>
<keyword evidence="3" id="KW-1185">Reference proteome</keyword>
<dbReference type="InterPro" id="IPR029063">
    <property type="entry name" value="SAM-dependent_MTases_sf"/>
</dbReference>
<dbReference type="Pfam" id="PF08241">
    <property type="entry name" value="Methyltransf_11"/>
    <property type="match status" value="1"/>
</dbReference>